<organism evidence="2 3">
    <name type="scientific">Austropuccinia psidii MF-1</name>
    <dbReference type="NCBI Taxonomy" id="1389203"/>
    <lineage>
        <taxon>Eukaryota</taxon>
        <taxon>Fungi</taxon>
        <taxon>Dikarya</taxon>
        <taxon>Basidiomycota</taxon>
        <taxon>Pucciniomycotina</taxon>
        <taxon>Pucciniomycetes</taxon>
        <taxon>Pucciniales</taxon>
        <taxon>Sphaerophragmiaceae</taxon>
        <taxon>Austropuccinia</taxon>
    </lineage>
</organism>
<feature type="compositionally biased region" description="Basic and acidic residues" evidence="1">
    <location>
        <begin position="117"/>
        <end position="145"/>
    </location>
</feature>
<gene>
    <name evidence="2" type="ORF">O181_005886</name>
</gene>
<comment type="caution">
    <text evidence="2">The sequence shown here is derived from an EMBL/GenBank/DDBJ whole genome shotgun (WGS) entry which is preliminary data.</text>
</comment>
<dbReference type="OrthoDB" id="5582182at2759"/>
<evidence type="ECO:0000313" key="3">
    <source>
        <dbReference type="Proteomes" id="UP000765509"/>
    </source>
</evidence>
<feature type="compositionally biased region" description="Basic residues" evidence="1">
    <location>
        <begin position="102"/>
        <end position="112"/>
    </location>
</feature>
<reference evidence="2" key="1">
    <citation type="submission" date="2021-03" db="EMBL/GenBank/DDBJ databases">
        <title>Draft genome sequence of rust myrtle Austropuccinia psidii MF-1, a brazilian biotype.</title>
        <authorList>
            <person name="Quecine M.C."/>
            <person name="Pachon D.M.R."/>
            <person name="Bonatelli M.L."/>
            <person name="Correr F.H."/>
            <person name="Franceschini L.M."/>
            <person name="Leite T.F."/>
            <person name="Margarido G.R.A."/>
            <person name="Almeida C.A."/>
            <person name="Ferrarezi J.A."/>
            <person name="Labate C.A."/>
        </authorList>
    </citation>
    <scope>NUCLEOTIDE SEQUENCE</scope>
    <source>
        <strain evidence="2">MF-1</strain>
    </source>
</reference>
<evidence type="ECO:0000313" key="2">
    <source>
        <dbReference type="EMBL" id="MBW0466171.1"/>
    </source>
</evidence>
<accession>A0A9Q3BI48</accession>
<sequence length="145" mass="16813">MKESGQVSLYIADFRSFISRIGNWEERAYVHVYRRGLASRMLEKFASHPGNLDSLQDLMDITLELDTRYHKRQKEKGSNQQKKPPISGPNLSKPPQVLSLKKAYHRKKKKGKNFQVPKDKPHAALLTKDKQLISSEKERRIEEGL</sequence>
<dbReference type="AlphaFoldDB" id="A0A9Q3BI48"/>
<feature type="region of interest" description="Disordered" evidence="1">
    <location>
        <begin position="69"/>
        <end position="145"/>
    </location>
</feature>
<evidence type="ECO:0000256" key="1">
    <source>
        <dbReference type="SAM" id="MobiDB-lite"/>
    </source>
</evidence>
<proteinExistence type="predicted"/>
<keyword evidence="3" id="KW-1185">Reference proteome</keyword>
<dbReference type="EMBL" id="AVOT02001229">
    <property type="protein sequence ID" value="MBW0466171.1"/>
    <property type="molecule type" value="Genomic_DNA"/>
</dbReference>
<name>A0A9Q3BI48_9BASI</name>
<protein>
    <submittedName>
        <fullName evidence="2">Uncharacterized protein</fullName>
    </submittedName>
</protein>
<dbReference type="Proteomes" id="UP000765509">
    <property type="component" value="Unassembled WGS sequence"/>
</dbReference>